<sequence length="60" mass="6824">MLDMNKVIRLIVLGLVFSYVLFGKAIIVQSSVKQTNIIQEIHQCLAINPCSTYYLCSNIY</sequence>
<dbReference type="AlphaFoldDB" id="A0A369ASG4"/>
<proteinExistence type="predicted"/>
<name>A0A369ASG4_9ENTE</name>
<evidence type="ECO:0000313" key="2">
    <source>
        <dbReference type="Proteomes" id="UP000288197"/>
    </source>
</evidence>
<keyword evidence="2" id="KW-1185">Reference proteome</keyword>
<evidence type="ECO:0000313" key="1">
    <source>
        <dbReference type="EMBL" id="RSU00312.1"/>
    </source>
</evidence>
<dbReference type="EMBL" id="NGJX01000012">
    <property type="protein sequence ID" value="RSU00312.1"/>
    <property type="molecule type" value="Genomic_DNA"/>
</dbReference>
<dbReference type="Proteomes" id="UP000288197">
    <property type="component" value="Unassembled WGS sequence"/>
</dbReference>
<reference evidence="1 2" key="1">
    <citation type="submission" date="2017-05" db="EMBL/GenBank/DDBJ databases">
        <title>Vagococcus spp. assemblies.</title>
        <authorList>
            <person name="Gulvik C.A."/>
        </authorList>
    </citation>
    <scope>NUCLEOTIDE SEQUENCE [LARGE SCALE GENOMIC DNA]</scope>
    <source>
        <strain evidence="1 2">NCFB 2497</strain>
    </source>
</reference>
<accession>A0A369ASG4</accession>
<dbReference type="RefSeq" id="WP_114290260.1">
    <property type="nucleotide sequence ID" value="NZ_CP122523.1"/>
</dbReference>
<organism evidence="1 2">
    <name type="scientific">Vagococcus fluvialis</name>
    <dbReference type="NCBI Taxonomy" id="2738"/>
    <lineage>
        <taxon>Bacteria</taxon>
        <taxon>Bacillati</taxon>
        <taxon>Bacillota</taxon>
        <taxon>Bacilli</taxon>
        <taxon>Lactobacillales</taxon>
        <taxon>Enterococcaceae</taxon>
        <taxon>Vagococcus</taxon>
    </lineage>
</organism>
<protein>
    <submittedName>
        <fullName evidence="1">Uncharacterized protein</fullName>
    </submittedName>
</protein>
<gene>
    <name evidence="1" type="ORF">CBF32_10640</name>
</gene>
<comment type="caution">
    <text evidence="1">The sequence shown here is derived from an EMBL/GenBank/DDBJ whole genome shotgun (WGS) entry which is preliminary data.</text>
</comment>